<dbReference type="InterPro" id="IPR003374">
    <property type="entry name" value="ApbE-like_sf"/>
</dbReference>
<dbReference type="EC" id="2.7.1.180" evidence="2"/>
<evidence type="ECO:0000256" key="3">
    <source>
        <dbReference type="ARBA" id="ARBA00016337"/>
    </source>
</evidence>
<evidence type="ECO:0000256" key="1">
    <source>
        <dbReference type="ARBA" id="ARBA00001946"/>
    </source>
</evidence>
<proteinExistence type="predicted"/>
<dbReference type="Pfam" id="PF02424">
    <property type="entry name" value="ApbE"/>
    <property type="match status" value="1"/>
</dbReference>
<protein>
    <recommendedName>
        <fullName evidence="3">FAD:protein FMN transferase</fullName>
        <ecNumber evidence="2">2.7.1.180</ecNumber>
    </recommendedName>
    <alternativeName>
        <fullName evidence="9">Flavin transferase</fullName>
    </alternativeName>
</protein>
<dbReference type="EMBL" id="MWWR01000017">
    <property type="protein sequence ID" value="OZG50484.1"/>
    <property type="molecule type" value="Genomic_DNA"/>
</dbReference>
<dbReference type="InterPro" id="IPR024932">
    <property type="entry name" value="ApbE"/>
</dbReference>
<evidence type="ECO:0000256" key="5">
    <source>
        <dbReference type="ARBA" id="ARBA00022679"/>
    </source>
</evidence>
<evidence type="ECO:0000256" key="6">
    <source>
        <dbReference type="ARBA" id="ARBA00022723"/>
    </source>
</evidence>
<dbReference type="PANTHER" id="PTHR30040">
    <property type="entry name" value="THIAMINE BIOSYNTHESIS LIPOPROTEIN APBE"/>
    <property type="match status" value="1"/>
</dbReference>
<evidence type="ECO:0000256" key="2">
    <source>
        <dbReference type="ARBA" id="ARBA00011955"/>
    </source>
</evidence>
<comment type="caution">
    <text evidence="12">The sequence shown here is derived from an EMBL/GenBank/DDBJ whole genome shotgun (WGS) entry which is preliminary data.</text>
</comment>
<evidence type="ECO:0000313" key="12">
    <source>
        <dbReference type="EMBL" id="OZG50484.1"/>
    </source>
</evidence>
<dbReference type="PANTHER" id="PTHR30040:SF2">
    <property type="entry name" value="FAD:PROTEIN FMN TRANSFERASE"/>
    <property type="match status" value="1"/>
</dbReference>
<sequence>MAQTDMAGASDDETRNRMAHAADPQIADPHDTDPHGADPHGALRRRLPHVVTLPEAVGCGIIVNLSQAPVAGLRSNLADLVHDFEQAFSRFRPDSTLSQAARPFSPGEGPRRLHFPFHADAMFSICDALAARTHGAFDPCVGESLVRLGYGYAFETSGAKDAAASPRWGMDVIHEGDELVIRRPAKLDFGAVGKGFLVDLLAERIRSLIPACEMTINAGGDLFTTVALTIALEDPDDPTRAVGVARIEGGAFCASSPSRRRWTAADGLTPVHHLLDAITGRPVRDVVASWTYVAPGQTMYPTAWADAQSTAAFTGLDNGFPFARLRADHRMEATPTFPARFFTS</sequence>
<evidence type="ECO:0000256" key="11">
    <source>
        <dbReference type="SAM" id="MobiDB-lite"/>
    </source>
</evidence>
<dbReference type="OrthoDB" id="9778595at2"/>
<name>A0A261EUD7_9BIFI</name>
<reference evidence="12 13" key="1">
    <citation type="journal article" date="2017" name="BMC Genomics">
        <title>Comparative genomic and phylogenomic analyses of the Bifidobacteriaceae family.</title>
        <authorList>
            <person name="Lugli G.A."/>
            <person name="Milani C."/>
            <person name="Turroni F."/>
            <person name="Duranti S."/>
            <person name="Mancabelli L."/>
            <person name="Mangifesta M."/>
            <person name="Ferrario C."/>
            <person name="Modesto M."/>
            <person name="Mattarelli P."/>
            <person name="Jiri K."/>
            <person name="van Sinderen D."/>
            <person name="Ventura M."/>
        </authorList>
    </citation>
    <scope>NUCLEOTIDE SEQUENCE [LARGE SCALE GENOMIC DNA]</scope>
    <source>
        <strain evidence="12 13">DSM 24742</strain>
    </source>
</reference>
<keyword evidence="4" id="KW-0285">Flavoprotein</keyword>
<organism evidence="12 13">
    <name type="scientific">Pseudoscardovia radai</name>
    <dbReference type="NCBI Taxonomy" id="987066"/>
    <lineage>
        <taxon>Bacteria</taxon>
        <taxon>Bacillati</taxon>
        <taxon>Actinomycetota</taxon>
        <taxon>Actinomycetes</taxon>
        <taxon>Bifidobacteriales</taxon>
        <taxon>Bifidobacteriaceae</taxon>
        <taxon>Pseudoscardovia</taxon>
    </lineage>
</organism>
<gene>
    <name evidence="12" type="ORF">PSRA_1514</name>
</gene>
<dbReference type="GO" id="GO:0016740">
    <property type="term" value="F:transferase activity"/>
    <property type="evidence" value="ECO:0007669"/>
    <property type="project" value="UniProtKB-KW"/>
</dbReference>
<feature type="region of interest" description="Disordered" evidence="11">
    <location>
        <begin position="1"/>
        <end position="42"/>
    </location>
</feature>
<accession>A0A261EUD7</accession>
<dbReference type="Gene3D" id="3.10.520.10">
    <property type="entry name" value="ApbE-like domains"/>
    <property type="match status" value="1"/>
</dbReference>
<evidence type="ECO:0000256" key="7">
    <source>
        <dbReference type="ARBA" id="ARBA00022827"/>
    </source>
</evidence>
<evidence type="ECO:0000256" key="10">
    <source>
        <dbReference type="ARBA" id="ARBA00048540"/>
    </source>
</evidence>
<evidence type="ECO:0000256" key="4">
    <source>
        <dbReference type="ARBA" id="ARBA00022630"/>
    </source>
</evidence>
<comment type="cofactor">
    <cofactor evidence="1">
        <name>Mg(2+)</name>
        <dbReference type="ChEBI" id="CHEBI:18420"/>
    </cofactor>
</comment>
<evidence type="ECO:0000256" key="8">
    <source>
        <dbReference type="ARBA" id="ARBA00022842"/>
    </source>
</evidence>
<keyword evidence="7" id="KW-0274">FAD</keyword>
<evidence type="ECO:0000313" key="13">
    <source>
        <dbReference type="Proteomes" id="UP000216725"/>
    </source>
</evidence>
<evidence type="ECO:0000256" key="9">
    <source>
        <dbReference type="ARBA" id="ARBA00031306"/>
    </source>
</evidence>
<dbReference type="Proteomes" id="UP000216725">
    <property type="component" value="Unassembled WGS sequence"/>
</dbReference>
<dbReference type="GO" id="GO:0046872">
    <property type="term" value="F:metal ion binding"/>
    <property type="evidence" value="ECO:0007669"/>
    <property type="project" value="UniProtKB-KW"/>
</dbReference>
<keyword evidence="8" id="KW-0460">Magnesium</keyword>
<comment type="catalytic activity">
    <reaction evidence="10">
        <text>L-threonyl-[protein] + FAD = FMN-L-threonyl-[protein] + AMP + H(+)</text>
        <dbReference type="Rhea" id="RHEA:36847"/>
        <dbReference type="Rhea" id="RHEA-COMP:11060"/>
        <dbReference type="Rhea" id="RHEA-COMP:11061"/>
        <dbReference type="ChEBI" id="CHEBI:15378"/>
        <dbReference type="ChEBI" id="CHEBI:30013"/>
        <dbReference type="ChEBI" id="CHEBI:57692"/>
        <dbReference type="ChEBI" id="CHEBI:74257"/>
        <dbReference type="ChEBI" id="CHEBI:456215"/>
        <dbReference type="EC" id="2.7.1.180"/>
    </reaction>
</comment>
<keyword evidence="13" id="KW-1185">Reference proteome</keyword>
<dbReference type="SUPFAM" id="SSF143631">
    <property type="entry name" value="ApbE-like"/>
    <property type="match status" value="1"/>
</dbReference>
<feature type="compositionally biased region" description="Basic and acidic residues" evidence="11">
    <location>
        <begin position="28"/>
        <end position="38"/>
    </location>
</feature>
<keyword evidence="5" id="KW-0808">Transferase</keyword>
<dbReference type="AlphaFoldDB" id="A0A261EUD7"/>
<keyword evidence="6" id="KW-0479">Metal-binding</keyword>
<dbReference type="RefSeq" id="WP_094661311.1">
    <property type="nucleotide sequence ID" value="NZ_JBKZBO010000046.1"/>
</dbReference>
<keyword evidence="12" id="KW-0449">Lipoprotein</keyword>